<dbReference type="InterPro" id="IPR002314">
    <property type="entry name" value="aa-tRNA-synt_IIb"/>
</dbReference>
<comment type="subunit">
    <text evidence="2 10">Homodimer.</text>
</comment>
<comment type="caution">
    <text evidence="12">The sequence shown here is derived from an EMBL/GenBank/DDBJ whole genome shotgun (WGS) entry which is preliminary data.</text>
</comment>
<dbReference type="CDD" id="cd00861">
    <property type="entry name" value="ProRS_anticodon_short"/>
    <property type="match status" value="1"/>
</dbReference>
<dbReference type="InterPro" id="IPR004154">
    <property type="entry name" value="Anticodon-bd"/>
</dbReference>
<dbReference type="InterPro" id="IPR044140">
    <property type="entry name" value="ProRS_anticodon_short"/>
</dbReference>
<comment type="catalytic activity">
    <reaction evidence="9 10">
        <text>tRNA(Pro) + L-proline + ATP = L-prolyl-tRNA(Pro) + AMP + diphosphate</text>
        <dbReference type="Rhea" id="RHEA:14305"/>
        <dbReference type="Rhea" id="RHEA-COMP:9700"/>
        <dbReference type="Rhea" id="RHEA-COMP:9702"/>
        <dbReference type="ChEBI" id="CHEBI:30616"/>
        <dbReference type="ChEBI" id="CHEBI:33019"/>
        <dbReference type="ChEBI" id="CHEBI:60039"/>
        <dbReference type="ChEBI" id="CHEBI:78442"/>
        <dbReference type="ChEBI" id="CHEBI:78532"/>
        <dbReference type="ChEBI" id="CHEBI:456215"/>
        <dbReference type="EC" id="6.1.1.15"/>
    </reaction>
</comment>
<evidence type="ECO:0000256" key="1">
    <source>
        <dbReference type="ARBA" id="ARBA00004496"/>
    </source>
</evidence>
<dbReference type="SUPFAM" id="SSF52954">
    <property type="entry name" value="Class II aaRS ABD-related"/>
    <property type="match status" value="1"/>
</dbReference>
<dbReference type="InterPro" id="IPR004500">
    <property type="entry name" value="Pro-tRNA-synth_IIa_bac-type"/>
</dbReference>
<dbReference type="GO" id="GO:0005524">
    <property type="term" value="F:ATP binding"/>
    <property type="evidence" value="ECO:0007669"/>
    <property type="project" value="UniProtKB-UniRule"/>
</dbReference>
<gene>
    <name evidence="10" type="primary">proS</name>
    <name evidence="12" type="ORF">DFR24_0857</name>
</gene>
<dbReference type="AlphaFoldDB" id="A0A4S3K583"/>
<comment type="domain">
    <text evidence="10">Consists of three domains: the N-terminal catalytic domain, the editing domain and the C-terminal anticodon-binding domain.</text>
</comment>
<dbReference type="Pfam" id="PF04073">
    <property type="entry name" value="tRNA_edit"/>
    <property type="match status" value="1"/>
</dbReference>
<dbReference type="PROSITE" id="PS50862">
    <property type="entry name" value="AA_TRNA_LIGASE_II"/>
    <property type="match status" value="1"/>
</dbReference>
<evidence type="ECO:0000256" key="9">
    <source>
        <dbReference type="ARBA" id="ARBA00047671"/>
    </source>
</evidence>
<keyword evidence="3 10" id="KW-0963">Cytoplasm</keyword>
<dbReference type="SUPFAM" id="SSF55681">
    <property type="entry name" value="Class II aaRS and biotin synthetases"/>
    <property type="match status" value="1"/>
</dbReference>
<dbReference type="Gene3D" id="3.90.960.10">
    <property type="entry name" value="YbaK/aminoacyl-tRNA synthetase-associated domain"/>
    <property type="match status" value="1"/>
</dbReference>
<dbReference type="GO" id="GO:0005829">
    <property type="term" value="C:cytosol"/>
    <property type="evidence" value="ECO:0007669"/>
    <property type="project" value="TreeGrafter"/>
</dbReference>
<evidence type="ECO:0000259" key="11">
    <source>
        <dbReference type="PROSITE" id="PS50862"/>
    </source>
</evidence>
<dbReference type="InterPro" id="IPR036621">
    <property type="entry name" value="Anticodon-bd_dom_sf"/>
</dbReference>
<dbReference type="CDD" id="cd04334">
    <property type="entry name" value="ProRS-INS"/>
    <property type="match status" value="1"/>
</dbReference>
<evidence type="ECO:0000256" key="6">
    <source>
        <dbReference type="ARBA" id="ARBA00022840"/>
    </source>
</evidence>
<dbReference type="GO" id="GO:0002161">
    <property type="term" value="F:aminoacyl-tRNA deacylase activity"/>
    <property type="evidence" value="ECO:0007669"/>
    <property type="project" value="InterPro"/>
</dbReference>
<dbReference type="GO" id="GO:0004827">
    <property type="term" value="F:proline-tRNA ligase activity"/>
    <property type="evidence" value="ECO:0007669"/>
    <property type="project" value="UniProtKB-UniRule"/>
</dbReference>
<dbReference type="PANTHER" id="PTHR42753:SF2">
    <property type="entry name" value="PROLINE--TRNA LIGASE"/>
    <property type="match status" value="1"/>
</dbReference>
<dbReference type="InterPro" id="IPR006195">
    <property type="entry name" value="aa-tRNA-synth_II"/>
</dbReference>
<evidence type="ECO:0000256" key="5">
    <source>
        <dbReference type="ARBA" id="ARBA00022741"/>
    </source>
</evidence>
<keyword evidence="6 10" id="KW-0067">ATP-binding</keyword>
<organism evidence="12 13">
    <name type="scientific">Panacagrimonas perspica</name>
    <dbReference type="NCBI Taxonomy" id="381431"/>
    <lineage>
        <taxon>Bacteria</taxon>
        <taxon>Pseudomonadati</taxon>
        <taxon>Pseudomonadota</taxon>
        <taxon>Gammaproteobacteria</taxon>
        <taxon>Nevskiales</taxon>
        <taxon>Nevskiaceae</taxon>
        <taxon>Panacagrimonas</taxon>
    </lineage>
</organism>
<protein>
    <recommendedName>
        <fullName evidence="10">Proline--tRNA ligase</fullName>
        <ecNumber evidence="10">6.1.1.15</ecNumber>
    </recommendedName>
    <alternativeName>
        <fullName evidence="10">Prolyl-tRNA synthetase</fullName>
        <shortName evidence="10">ProRS</shortName>
    </alternativeName>
</protein>
<dbReference type="HAMAP" id="MF_01569">
    <property type="entry name" value="Pro_tRNA_synth_type1"/>
    <property type="match status" value="1"/>
</dbReference>
<comment type="subcellular location">
    <subcellularLocation>
        <location evidence="1 10">Cytoplasm</location>
    </subcellularLocation>
</comment>
<dbReference type="InterPro" id="IPR050062">
    <property type="entry name" value="Pro-tRNA_synthetase"/>
</dbReference>
<dbReference type="EC" id="6.1.1.15" evidence="10"/>
<dbReference type="SUPFAM" id="SSF55826">
    <property type="entry name" value="YbaK/ProRS associated domain"/>
    <property type="match status" value="1"/>
</dbReference>
<proteinExistence type="inferred from homology"/>
<dbReference type="CDD" id="cd00779">
    <property type="entry name" value="ProRS_core_prok"/>
    <property type="match status" value="1"/>
</dbReference>
<evidence type="ECO:0000256" key="7">
    <source>
        <dbReference type="ARBA" id="ARBA00022917"/>
    </source>
</evidence>
<evidence type="ECO:0000313" key="13">
    <source>
        <dbReference type="Proteomes" id="UP000295341"/>
    </source>
</evidence>
<dbReference type="InterPro" id="IPR036754">
    <property type="entry name" value="YbaK/aa-tRNA-synt-asso_dom_sf"/>
</dbReference>
<dbReference type="Pfam" id="PF03129">
    <property type="entry name" value="HGTP_anticodon"/>
    <property type="match status" value="1"/>
</dbReference>
<evidence type="ECO:0000256" key="10">
    <source>
        <dbReference type="HAMAP-Rule" id="MF_01569"/>
    </source>
</evidence>
<dbReference type="InterPro" id="IPR002316">
    <property type="entry name" value="Pro-tRNA-ligase_IIa"/>
</dbReference>
<dbReference type="InterPro" id="IPR023717">
    <property type="entry name" value="Pro-tRNA-Synthase_IIa_type1"/>
</dbReference>
<evidence type="ECO:0000256" key="8">
    <source>
        <dbReference type="ARBA" id="ARBA00023146"/>
    </source>
</evidence>
<accession>A0A4S3K583</accession>
<dbReference type="NCBIfam" id="TIGR00409">
    <property type="entry name" value="proS_fam_II"/>
    <property type="match status" value="1"/>
</dbReference>
<keyword evidence="13" id="KW-1185">Reference proteome</keyword>
<dbReference type="Gene3D" id="3.40.50.800">
    <property type="entry name" value="Anticodon-binding domain"/>
    <property type="match status" value="1"/>
</dbReference>
<dbReference type="PANTHER" id="PTHR42753">
    <property type="entry name" value="MITOCHONDRIAL RIBOSOME PROTEIN L39/PROLYL-TRNA LIGASE FAMILY MEMBER"/>
    <property type="match status" value="1"/>
</dbReference>
<feature type="domain" description="Aminoacyl-transfer RNA synthetases class-II family profile" evidence="11">
    <location>
        <begin position="38"/>
        <end position="465"/>
    </location>
</feature>
<dbReference type="Pfam" id="PF00587">
    <property type="entry name" value="tRNA-synt_2b"/>
    <property type="match status" value="1"/>
</dbReference>
<dbReference type="PRINTS" id="PR01046">
    <property type="entry name" value="TRNASYNTHPRO"/>
</dbReference>
<dbReference type="OrthoDB" id="9809052at2"/>
<dbReference type="Gene3D" id="3.30.930.10">
    <property type="entry name" value="Bira Bifunctional Protein, Domain 2"/>
    <property type="match status" value="2"/>
</dbReference>
<evidence type="ECO:0000256" key="4">
    <source>
        <dbReference type="ARBA" id="ARBA00022598"/>
    </source>
</evidence>
<keyword evidence="8 10" id="KW-0030">Aminoacyl-tRNA synthetase</keyword>
<keyword evidence="4 10" id="KW-0436">Ligase</keyword>
<dbReference type="Proteomes" id="UP000295341">
    <property type="component" value="Unassembled WGS sequence"/>
</dbReference>
<dbReference type="NCBIfam" id="NF006625">
    <property type="entry name" value="PRK09194.1"/>
    <property type="match status" value="1"/>
</dbReference>
<comment type="function">
    <text evidence="10">Catalyzes the attachment of proline to tRNA(Pro) in a two-step reaction: proline is first activated by ATP to form Pro-AMP and then transferred to the acceptor end of tRNA(Pro). As ProRS can inadvertently accommodate and process non-cognate amino acids such as alanine and cysteine, to avoid such errors it has two additional distinct editing activities against alanine. One activity is designated as 'pretransfer' editing and involves the tRNA(Pro)-independent hydrolysis of activated Ala-AMP. The other activity is designated 'posttransfer' editing and involves deacylation of mischarged Ala-tRNA(Pro). The misacylated Cys-tRNA(Pro) is not edited by ProRS.</text>
</comment>
<sequence length="567" mass="62479">MRLSRFPLSTTKETPADAEVVSHQLLLRAGFIRKLGAGLYTWMPMGLRVLRRIETIVREEMDRAGAAELLMPSIQPAELWQESGRWKLMGAEMLRIKDRHQNDYCYGPTHEEVIVHHAKQDVRSYRQLPFNWYQVQTKFRDERRPRFGLMRAREFLMKDAYSFHMDAADLDREYQNMRVAYAKVFERIGADFRIVQADSGNIGGAKSEEFHILAGSGEDLLAVSTVGSYAANMEAAACPPSGKPRPAASQALEQVSTPGQKTCEQVSKFLSVALTAKVKLLVAKGREGGLVAIALRGDHELNEVKAAKHPLIASPFEMAKIEDVQAAFGCEVGYLGPVKCPVPVIADHAALEIADFVCGANVNDHHLKGVNWGRDCDVAPGYDLRKICEGDASPDGQGEIKFYRGIEGGHIFQLGRKYTEAMSFTVLDEQGKAVTPEMGCYGIGVSRLAAAVIEQRHDKDGMRWPDAIAPFRVLICPIGTDKSERVKAVAEQLYADLLAAGVDALLDDRGLRPGPMFADADLVGIPHRVVIGEKGLAANQYEYKKRGAEKADMIDASVAAVLERLNA</sequence>
<dbReference type="EMBL" id="SOBT01000008">
    <property type="protein sequence ID" value="TDU31487.1"/>
    <property type="molecule type" value="Genomic_DNA"/>
</dbReference>
<dbReference type="GO" id="GO:0006433">
    <property type="term" value="P:prolyl-tRNA aminoacylation"/>
    <property type="evidence" value="ECO:0007669"/>
    <property type="project" value="UniProtKB-UniRule"/>
</dbReference>
<dbReference type="InterPro" id="IPR007214">
    <property type="entry name" value="YbaK/aa-tRNA-synth-assoc-dom"/>
</dbReference>
<dbReference type="InterPro" id="IPR045864">
    <property type="entry name" value="aa-tRNA-synth_II/BPL/LPL"/>
</dbReference>
<dbReference type="RefSeq" id="WP_133880063.1">
    <property type="nucleotide sequence ID" value="NZ_MWIN01000012.1"/>
</dbReference>
<evidence type="ECO:0000256" key="3">
    <source>
        <dbReference type="ARBA" id="ARBA00022490"/>
    </source>
</evidence>
<keyword evidence="7 10" id="KW-0648">Protein biosynthesis</keyword>
<comment type="similarity">
    <text evidence="10">Belongs to the class-II aminoacyl-tRNA synthetase family. ProS type 1 subfamily.</text>
</comment>
<evidence type="ECO:0000313" key="12">
    <source>
        <dbReference type="EMBL" id="TDU31487.1"/>
    </source>
</evidence>
<dbReference type="InterPro" id="IPR033730">
    <property type="entry name" value="ProRS_core_prok"/>
</dbReference>
<evidence type="ECO:0000256" key="2">
    <source>
        <dbReference type="ARBA" id="ARBA00011738"/>
    </source>
</evidence>
<keyword evidence="5 10" id="KW-0547">Nucleotide-binding</keyword>
<reference evidence="12 13" key="1">
    <citation type="submission" date="2019-03" db="EMBL/GenBank/DDBJ databases">
        <title>Genomic Encyclopedia of Type Strains, Phase IV (KMG-IV): sequencing the most valuable type-strain genomes for metagenomic binning, comparative biology and taxonomic classification.</title>
        <authorList>
            <person name="Goeker M."/>
        </authorList>
    </citation>
    <scope>NUCLEOTIDE SEQUENCE [LARGE SCALE GENOMIC DNA]</scope>
    <source>
        <strain evidence="12 13">DSM 26377</strain>
    </source>
</reference>
<name>A0A4S3K583_9GAMM</name>